<name>A0A6J8DHD9_MYTCO</name>
<organism evidence="3 4">
    <name type="scientific">Mytilus coruscus</name>
    <name type="common">Sea mussel</name>
    <dbReference type="NCBI Taxonomy" id="42192"/>
    <lineage>
        <taxon>Eukaryota</taxon>
        <taxon>Metazoa</taxon>
        <taxon>Spiralia</taxon>
        <taxon>Lophotrochozoa</taxon>
        <taxon>Mollusca</taxon>
        <taxon>Bivalvia</taxon>
        <taxon>Autobranchia</taxon>
        <taxon>Pteriomorphia</taxon>
        <taxon>Mytilida</taxon>
        <taxon>Mytiloidea</taxon>
        <taxon>Mytilidae</taxon>
        <taxon>Mytilinae</taxon>
        <taxon>Mytilus</taxon>
    </lineage>
</organism>
<evidence type="ECO:0000313" key="3">
    <source>
        <dbReference type="EMBL" id="CAC5406842.1"/>
    </source>
</evidence>
<dbReference type="SUPFAM" id="SSF47473">
    <property type="entry name" value="EF-hand"/>
    <property type="match status" value="1"/>
</dbReference>
<sequence>MDYLNQKWKLWYKSLDVNHDGTISMADVEESRSKFTNLHHLLGDKAESVKADMEKWWNTYILKNPTKEVSESDFLADLSGQYTKDKAAFVSTISNCFNEIFDVIDTNKDRSIEADEFVIAFQAFGHENEPVVRKAFELMGPKDGLIPLRDIVNAWIAFVTSDDASKPDPVKQAFETGF</sequence>
<dbReference type="InterPro" id="IPR011992">
    <property type="entry name" value="EF-hand-dom_pair"/>
</dbReference>
<dbReference type="AlphaFoldDB" id="A0A6J8DHD9"/>
<reference evidence="3 4" key="1">
    <citation type="submission" date="2020-06" db="EMBL/GenBank/DDBJ databases">
        <authorList>
            <person name="Li R."/>
            <person name="Bekaert M."/>
        </authorList>
    </citation>
    <scope>NUCLEOTIDE SEQUENCE [LARGE SCALE GENOMIC DNA]</scope>
    <source>
        <strain evidence="4">wild</strain>
    </source>
</reference>
<evidence type="ECO:0000256" key="1">
    <source>
        <dbReference type="ARBA" id="ARBA00022837"/>
    </source>
</evidence>
<keyword evidence="4" id="KW-1185">Reference proteome</keyword>
<dbReference type="SMART" id="SM00054">
    <property type="entry name" value="EFh"/>
    <property type="match status" value="1"/>
</dbReference>
<keyword evidence="1" id="KW-0106">Calcium</keyword>
<dbReference type="Proteomes" id="UP000507470">
    <property type="component" value="Unassembled WGS sequence"/>
</dbReference>
<evidence type="ECO:0000313" key="4">
    <source>
        <dbReference type="Proteomes" id="UP000507470"/>
    </source>
</evidence>
<gene>
    <name evidence="3" type="ORF">MCOR_40368</name>
</gene>
<dbReference type="PROSITE" id="PS00018">
    <property type="entry name" value="EF_HAND_1"/>
    <property type="match status" value="2"/>
</dbReference>
<dbReference type="InterPro" id="IPR018247">
    <property type="entry name" value="EF_Hand_1_Ca_BS"/>
</dbReference>
<proteinExistence type="predicted"/>
<dbReference type="OrthoDB" id="427950at2759"/>
<dbReference type="EMBL" id="CACVKT020007264">
    <property type="protein sequence ID" value="CAC5406842.1"/>
    <property type="molecule type" value="Genomic_DNA"/>
</dbReference>
<dbReference type="InterPro" id="IPR002048">
    <property type="entry name" value="EF_hand_dom"/>
</dbReference>
<dbReference type="Gene3D" id="1.10.238.10">
    <property type="entry name" value="EF-hand"/>
    <property type="match status" value="1"/>
</dbReference>
<feature type="domain" description="EF-hand" evidence="2">
    <location>
        <begin position="92"/>
        <end position="127"/>
    </location>
</feature>
<protein>
    <submittedName>
        <fullName evidence="3">Sarcoplasmic calcium-binding protein</fullName>
    </submittedName>
</protein>
<dbReference type="PROSITE" id="PS50222">
    <property type="entry name" value="EF_HAND_2"/>
    <property type="match status" value="1"/>
</dbReference>
<accession>A0A6J8DHD9</accession>
<dbReference type="GO" id="GO:0005509">
    <property type="term" value="F:calcium ion binding"/>
    <property type="evidence" value="ECO:0007669"/>
    <property type="project" value="InterPro"/>
</dbReference>
<evidence type="ECO:0000259" key="2">
    <source>
        <dbReference type="PROSITE" id="PS50222"/>
    </source>
</evidence>